<evidence type="ECO:0000313" key="1">
    <source>
        <dbReference type="EMBL" id="PKI78018.1"/>
    </source>
</evidence>
<gene>
    <name evidence="1" type="ORF">CRG98_001638</name>
</gene>
<reference evidence="1 2" key="1">
    <citation type="submission" date="2017-11" db="EMBL/GenBank/DDBJ databases">
        <title>De-novo sequencing of pomegranate (Punica granatum L.) genome.</title>
        <authorList>
            <person name="Akparov Z."/>
            <person name="Amiraslanov A."/>
            <person name="Hajiyeva S."/>
            <person name="Abbasov M."/>
            <person name="Kaur K."/>
            <person name="Hamwieh A."/>
            <person name="Solovyev V."/>
            <person name="Salamov A."/>
            <person name="Braich B."/>
            <person name="Kosarev P."/>
            <person name="Mahmoud A."/>
            <person name="Hajiyev E."/>
            <person name="Babayeva S."/>
            <person name="Izzatullayeva V."/>
            <person name="Mammadov A."/>
            <person name="Mammadov A."/>
            <person name="Sharifova S."/>
            <person name="Ojaghi J."/>
            <person name="Eynullazada K."/>
            <person name="Bayramov B."/>
            <person name="Abdulazimova A."/>
            <person name="Shahmuradov I."/>
        </authorList>
    </citation>
    <scope>NUCLEOTIDE SEQUENCE [LARGE SCALE GENOMIC DNA]</scope>
    <source>
        <strain evidence="2">cv. AG2017</strain>
        <tissue evidence="1">Leaf</tissue>
    </source>
</reference>
<sequence>MVNLSEMIGCARSPRWGWLELDSDTGQEHEAYSSKLFGEGSILVHDFVIKEINFLGHFCLLLKSSGEGQSNSRSVALKRPFSEKEGLVTSEDTFNFEKTFTLPENSCIHGIQGELKDRKLKVII</sequence>
<name>A0A2I0LBF0_PUNGR</name>
<evidence type="ECO:0000313" key="2">
    <source>
        <dbReference type="Proteomes" id="UP000233551"/>
    </source>
</evidence>
<organism evidence="1 2">
    <name type="scientific">Punica granatum</name>
    <name type="common">Pomegranate</name>
    <dbReference type="NCBI Taxonomy" id="22663"/>
    <lineage>
        <taxon>Eukaryota</taxon>
        <taxon>Viridiplantae</taxon>
        <taxon>Streptophyta</taxon>
        <taxon>Embryophyta</taxon>
        <taxon>Tracheophyta</taxon>
        <taxon>Spermatophyta</taxon>
        <taxon>Magnoliopsida</taxon>
        <taxon>eudicotyledons</taxon>
        <taxon>Gunneridae</taxon>
        <taxon>Pentapetalae</taxon>
        <taxon>rosids</taxon>
        <taxon>malvids</taxon>
        <taxon>Myrtales</taxon>
        <taxon>Lythraceae</taxon>
        <taxon>Punica</taxon>
    </lineage>
</organism>
<accession>A0A2I0LBF0</accession>
<dbReference type="EMBL" id="PGOL01000065">
    <property type="protein sequence ID" value="PKI78018.1"/>
    <property type="molecule type" value="Genomic_DNA"/>
</dbReference>
<dbReference type="AlphaFoldDB" id="A0A2I0LBF0"/>
<proteinExistence type="predicted"/>
<dbReference type="Proteomes" id="UP000233551">
    <property type="component" value="Unassembled WGS sequence"/>
</dbReference>
<evidence type="ECO:0008006" key="3">
    <source>
        <dbReference type="Google" id="ProtNLM"/>
    </source>
</evidence>
<protein>
    <recommendedName>
        <fullName evidence="3">SHSP domain-containing protein</fullName>
    </recommendedName>
</protein>
<keyword evidence="2" id="KW-1185">Reference proteome</keyword>
<comment type="caution">
    <text evidence="1">The sequence shown here is derived from an EMBL/GenBank/DDBJ whole genome shotgun (WGS) entry which is preliminary data.</text>
</comment>